<comment type="cofactor">
    <cofactor evidence="1">
        <name>Mg(2+)</name>
        <dbReference type="ChEBI" id="CHEBI:18420"/>
    </cofactor>
</comment>
<dbReference type="InterPro" id="IPR001697">
    <property type="entry name" value="Pyr_Knase"/>
</dbReference>
<evidence type="ECO:0000256" key="6">
    <source>
        <dbReference type="ARBA" id="ARBA00022679"/>
    </source>
</evidence>
<dbReference type="OrthoDB" id="108365at2759"/>
<reference evidence="18 19" key="1">
    <citation type="journal article" date="2009" name="Science">
        <title>Green evolution and dynamic adaptations revealed by genomes of the marine picoeukaryotes Micromonas.</title>
        <authorList>
            <person name="Worden A.Z."/>
            <person name="Lee J.H."/>
            <person name="Mock T."/>
            <person name="Rouze P."/>
            <person name="Simmons M.P."/>
            <person name="Aerts A.L."/>
            <person name="Allen A.E."/>
            <person name="Cuvelier M.L."/>
            <person name="Derelle E."/>
            <person name="Everett M.V."/>
            <person name="Foulon E."/>
            <person name="Grimwood J."/>
            <person name="Gundlach H."/>
            <person name="Henrissat B."/>
            <person name="Napoli C."/>
            <person name="McDonald S.M."/>
            <person name="Parker M.S."/>
            <person name="Rombauts S."/>
            <person name="Salamov A."/>
            <person name="Von Dassow P."/>
            <person name="Badger J.H."/>
            <person name="Coutinho P.M."/>
            <person name="Demir E."/>
            <person name="Dubchak I."/>
            <person name="Gentemann C."/>
            <person name="Eikrem W."/>
            <person name="Gready J.E."/>
            <person name="John U."/>
            <person name="Lanier W."/>
            <person name="Lindquist E.A."/>
            <person name="Lucas S."/>
            <person name="Mayer K.F."/>
            <person name="Moreau H."/>
            <person name="Not F."/>
            <person name="Otillar R."/>
            <person name="Panaud O."/>
            <person name="Pangilinan J."/>
            <person name="Paulsen I."/>
            <person name="Piegu B."/>
            <person name="Poliakov A."/>
            <person name="Robbens S."/>
            <person name="Schmutz J."/>
            <person name="Toulza E."/>
            <person name="Wyss T."/>
            <person name="Zelensky A."/>
            <person name="Zhou K."/>
            <person name="Armbrust E.V."/>
            <person name="Bhattacharya D."/>
            <person name="Goodenough U.W."/>
            <person name="Van de Peer Y."/>
            <person name="Grigoriev I.V."/>
        </authorList>
    </citation>
    <scope>NUCLEOTIDE SEQUENCE [LARGE SCALE GENOMIC DNA]</scope>
    <source>
        <strain evidence="18 19">CCMP1545</strain>
    </source>
</reference>
<dbReference type="PRINTS" id="PR01050">
    <property type="entry name" value="PYRUVTKNASE"/>
</dbReference>
<dbReference type="InterPro" id="IPR018209">
    <property type="entry name" value="Pyrv_Knase_AS"/>
</dbReference>
<dbReference type="Proteomes" id="UP000001876">
    <property type="component" value="Unassembled WGS sequence"/>
</dbReference>
<dbReference type="InterPro" id="IPR036918">
    <property type="entry name" value="Pyrv_Knase_C_sf"/>
</dbReference>
<evidence type="ECO:0000256" key="9">
    <source>
        <dbReference type="ARBA" id="ARBA00022777"/>
    </source>
</evidence>
<evidence type="ECO:0000256" key="12">
    <source>
        <dbReference type="ARBA" id="ARBA00023152"/>
    </source>
</evidence>
<evidence type="ECO:0000256" key="2">
    <source>
        <dbReference type="ARBA" id="ARBA00001958"/>
    </source>
</evidence>
<comment type="catalytic activity">
    <reaction evidence="14 15">
        <text>pyruvate + ATP = phosphoenolpyruvate + ADP + H(+)</text>
        <dbReference type="Rhea" id="RHEA:18157"/>
        <dbReference type="ChEBI" id="CHEBI:15361"/>
        <dbReference type="ChEBI" id="CHEBI:15378"/>
        <dbReference type="ChEBI" id="CHEBI:30616"/>
        <dbReference type="ChEBI" id="CHEBI:58702"/>
        <dbReference type="ChEBI" id="CHEBI:456216"/>
        <dbReference type="EC" id="2.7.1.40"/>
    </reaction>
</comment>
<dbReference type="SUPFAM" id="SSF52935">
    <property type="entry name" value="PK C-terminal domain-like"/>
    <property type="match status" value="1"/>
</dbReference>
<dbReference type="KEGG" id="mpp:MICPUCDRAFT_19660"/>
<dbReference type="GO" id="GO:0004743">
    <property type="term" value="F:pyruvate kinase activity"/>
    <property type="evidence" value="ECO:0007669"/>
    <property type="project" value="UniProtKB-EC"/>
</dbReference>
<evidence type="ECO:0000256" key="13">
    <source>
        <dbReference type="ARBA" id="ARBA00023317"/>
    </source>
</evidence>
<evidence type="ECO:0000313" key="19">
    <source>
        <dbReference type="Proteomes" id="UP000001876"/>
    </source>
</evidence>
<dbReference type="GO" id="GO:0000287">
    <property type="term" value="F:magnesium ion binding"/>
    <property type="evidence" value="ECO:0007669"/>
    <property type="project" value="InterPro"/>
</dbReference>
<dbReference type="GO" id="GO:0030955">
    <property type="term" value="F:potassium ion binding"/>
    <property type="evidence" value="ECO:0007669"/>
    <property type="project" value="InterPro"/>
</dbReference>
<keyword evidence="12 15" id="KW-0324">Glycolysis</keyword>
<evidence type="ECO:0000256" key="5">
    <source>
        <dbReference type="ARBA" id="ARBA00012142"/>
    </source>
</evidence>
<protein>
    <recommendedName>
        <fullName evidence="5 15">Pyruvate kinase</fullName>
        <ecNumber evidence="5 15">2.7.1.40</ecNumber>
    </recommendedName>
</protein>
<evidence type="ECO:0000256" key="15">
    <source>
        <dbReference type="RuleBase" id="RU000504"/>
    </source>
</evidence>
<evidence type="ECO:0000256" key="8">
    <source>
        <dbReference type="ARBA" id="ARBA00022741"/>
    </source>
</evidence>
<dbReference type="SUPFAM" id="SSF50800">
    <property type="entry name" value="PK beta-barrel domain-like"/>
    <property type="match status" value="1"/>
</dbReference>
<name>C1MYW3_MICPC</name>
<dbReference type="GO" id="GO:0009570">
    <property type="term" value="C:chloroplast stroma"/>
    <property type="evidence" value="ECO:0007669"/>
    <property type="project" value="UniProtKB-ARBA"/>
</dbReference>
<dbReference type="SUPFAM" id="SSF51621">
    <property type="entry name" value="Phosphoenolpyruvate/pyruvate domain"/>
    <property type="match status" value="1"/>
</dbReference>
<keyword evidence="6 15" id="KW-0808">Transferase</keyword>
<dbReference type="eggNOG" id="KOG2323">
    <property type="taxonomic scope" value="Eukaryota"/>
</dbReference>
<feature type="domain" description="Pyruvate kinase barrel" evidence="16">
    <location>
        <begin position="44"/>
        <end position="370"/>
    </location>
</feature>
<dbReference type="OMA" id="CRGLIPI"/>
<comment type="pathway">
    <text evidence="3 15">Carbohydrate degradation; glycolysis; pyruvate from D-glyceraldehyde 3-phosphate: step 5/5.</text>
</comment>
<keyword evidence="13" id="KW-0670">Pyruvate</keyword>
<dbReference type="NCBIfam" id="NF004491">
    <property type="entry name" value="PRK05826.1"/>
    <property type="match status" value="1"/>
</dbReference>
<dbReference type="InterPro" id="IPR015793">
    <property type="entry name" value="Pyrv_Knase_brl"/>
</dbReference>
<dbReference type="Gene3D" id="3.40.1380.20">
    <property type="entry name" value="Pyruvate kinase, C-terminal domain"/>
    <property type="match status" value="1"/>
</dbReference>
<evidence type="ECO:0000256" key="4">
    <source>
        <dbReference type="ARBA" id="ARBA00008663"/>
    </source>
</evidence>
<dbReference type="InterPro" id="IPR015806">
    <property type="entry name" value="Pyrv_Knase_insert_dom_sf"/>
</dbReference>
<evidence type="ECO:0000256" key="11">
    <source>
        <dbReference type="ARBA" id="ARBA00022842"/>
    </source>
</evidence>
<dbReference type="FunFam" id="3.20.20.60:FF:000025">
    <property type="entry name" value="Pyruvate kinase"/>
    <property type="match status" value="1"/>
</dbReference>
<keyword evidence="11 15" id="KW-0460">Magnesium</keyword>
<dbReference type="PROSITE" id="PS00110">
    <property type="entry name" value="PYRUVATE_KINASE"/>
    <property type="match status" value="1"/>
</dbReference>
<proteinExistence type="inferred from homology"/>
<evidence type="ECO:0000259" key="16">
    <source>
        <dbReference type="Pfam" id="PF00224"/>
    </source>
</evidence>
<dbReference type="AlphaFoldDB" id="C1MYW3"/>
<dbReference type="UniPathway" id="UPA00109">
    <property type="reaction ID" value="UER00188"/>
</dbReference>
<dbReference type="InterPro" id="IPR011037">
    <property type="entry name" value="Pyrv_Knase-like_insert_dom_sf"/>
</dbReference>
<dbReference type="EC" id="2.7.1.40" evidence="5 15"/>
<dbReference type="PANTHER" id="PTHR11817">
    <property type="entry name" value="PYRUVATE KINASE"/>
    <property type="match status" value="1"/>
</dbReference>
<sequence>MPDHGSYIDLTKLEVQEKHILENLSSHDLREHAKIAASAVVNKNKTHIICTLGPVSRDVQIIEKMLKAGMNIARFNFSHGTHEYHQETLDNVRVACKNLGTRCGILLDTKGPEIRTGMLDHGEPVMLEKDSEVTLTTDYDVKGNKNLIAVSYASLARDVAPGSQILCADGSITFTVLSCDVGKGTVQVKCENSAKLGERKNMNLPGVNVDLPTITEKDRNDIINWGVKNQARSISHCFVRKGSDIAHIREVLGPEASKTIRIISKVENMEGLDNFNDIVAESDGVMVARGDLGMEIRMEQIFLAQKRMIKRCNEAGKFVVTATQMLESMTGAPRPTRAEATDVANAVLDGTDCVMLSGETAAGQYPVEAVAVMADICAEAEAYVDNYATYKNLMDHQPIPMPSVEATASSAVRSAHKVGAKLIVCLAESGRTATLIAKARPYRPAAPIACLAIPPRPEHAHKGNDPEGVCRRILAHRGVVPFTTNAILESPKDYLEIAIAQAKSAGLCDVGDRIVGVHDVDDCAVLKVVVVD</sequence>
<organism evidence="19">
    <name type="scientific">Micromonas pusilla (strain CCMP1545)</name>
    <name type="common">Picoplanktonic green alga</name>
    <dbReference type="NCBI Taxonomy" id="564608"/>
    <lineage>
        <taxon>Eukaryota</taxon>
        <taxon>Viridiplantae</taxon>
        <taxon>Chlorophyta</taxon>
        <taxon>Mamiellophyceae</taxon>
        <taxon>Mamiellales</taxon>
        <taxon>Mamiellaceae</taxon>
        <taxon>Micromonas</taxon>
    </lineage>
</organism>
<evidence type="ECO:0000256" key="7">
    <source>
        <dbReference type="ARBA" id="ARBA00022723"/>
    </source>
</evidence>
<dbReference type="Pfam" id="PF00224">
    <property type="entry name" value="PK"/>
    <property type="match status" value="1"/>
</dbReference>
<dbReference type="NCBIfam" id="TIGR01064">
    <property type="entry name" value="pyruv_kin"/>
    <property type="match status" value="1"/>
</dbReference>
<keyword evidence="8" id="KW-0547">Nucleotide-binding</keyword>
<dbReference type="GO" id="GO:0016301">
    <property type="term" value="F:kinase activity"/>
    <property type="evidence" value="ECO:0007669"/>
    <property type="project" value="UniProtKB-KW"/>
</dbReference>
<evidence type="ECO:0000256" key="1">
    <source>
        <dbReference type="ARBA" id="ARBA00001946"/>
    </source>
</evidence>
<comment type="similarity">
    <text evidence="4 15">Belongs to the pyruvate kinase family.</text>
</comment>
<evidence type="ECO:0000256" key="10">
    <source>
        <dbReference type="ARBA" id="ARBA00022840"/>
    </source>
</evidence>
<keyword evidence="9 15" id="KW-0418">Kinase</keyword>
<evidence type="ECO:0000259" key="17">
    <source>
        <dbReference type="Pfam" id="PF02887"/>
    </source>
</evidence>
<accession>C1MYW3</accession>
<dbReference type="InterPro" id="IPR015813">
    <property type="entry name" value="Pyrv/PenolPyrv_kinase-like_dom"/>
</dbReference>
<gene>
    <name evidence="18" type="ORF">MICPUCDRAFT_19660</name>
</gene>
<dbReference type="GO" id="GO:0005524">
    <property type="term" value="F:ATP binding"/>
    <property type="evidence" value="ECO:0007669"/>
    <property type="project" value="UniProtKB-KW"/>
</dbReference>
<dbReference type="Gene3D" id="2.40.33.10">
    <property type="entry name" value="PK beta-barrel domain-like"/>
    <property type="match status" value="1"/>
</dbReference>
<dbReference type="Gene3D" id="3.20.20.60">
    <property type="entry name" value="Phosphoenolpyruvate-binding domains"/>
    <property type="match status" value="1"/>
</dbReference>
<keyword evidence="10" id="KW-0067">ATP-binding</keyword>
<dbReference type="Pfam" id="PF02887">
    <property type="entry name" value="PK_C"/>
    <property type="match status" value="1"/>
</dbReference>
<evidence type="ECO:0000256" key="3">
    <source>
        <dbReference type="ARBA" id="ARBA00004997"/>
    </source>
</evidence>
<keyword evidence="19" id="KW-1185">Reference proteome</keyword>
<dbReference type="InterPro" id="IPR040442">
    <property type="entry name" value="Pyrv_kinase-like_dom_sf"/>
</dbReference>
<dbReference type="RefSeq" id="XP_003060853.1">
    <property type="nucleotide sequence ID" value="XM_003060807.1"/>
</dbReference>
<dbReference type="GeneID" id="9686549"/>
<dbReference type="FunFam" id="2.40.33.10:FF:000001">
    <property type="entry name" value="Pyruvate kinase"/>
    <property type="match status" value="1"/>
</dbReference>
<feature type="domain" description="Pyruvate kinase C-terminal" evidence="17">
    <location>
        <begin position="405"/>
        <end position="519"/>
    </location>
</feature>
<comment type="cofactor">
    <cofactor evidence="2">
        <name>K(+)</name>
        <dbReference type="ChEBI" id="CHEBI:29103"/>
    </cofactor>
</comment>
<evidence type="ECO:0000313" key="18">
    <source>
        <dbReference type="EMBL" id="EEH54503.1"/>
    </source>
</evidence>
<dbReference type="InterPro" id="IPR015795">
    <property type="entry name" value="Pyrv_Knase_C"/>
</dbReference>
<evidence type="ECO:0000256" key="14">
    <source>
        <dbReference type="ARBA" id="ARBA00048152"/>
    </source>
</evidence>
<dbReference type="EMBL" id="GG663743">
    <property type="protein sequence ID" value="EEH54503.1"/>
    <property type="molecule type" value="Genomic_DNA"/>
</dbReference>
<keyword evidence="7" id="KW-0479">Metal-binding</keyword>
<dbReference type="STRING" id="564608.C1MYW3"/>